<protein>
    <recommendedName>
        <fullName evidence="4 11">2-isopropylmalate synthase</fullName>
        <ecNumber evidence="3 11">2.3.3.13</ecNumber>
    </recommendedName>
    <alternativeName>
        <fullName evidence="11">Alpha-IPM synthase</fullName>
    </alternativeName>
    <alternativeName>
        <fullName evidence="11">Alpha-isopropylmalate synthase</fullName>
    </alternativeName>
</protein>
<dbReference type="GO" id="GO:0003852">
    <property type="term" value="F:2-isopropylmalate synthase activity"/>
    <property type="evidence" value="ECO:0007669"/>
    <property type="project" value="UniProtKB-EC"/>
</dbReference>
<dbReference type="HAMAP" id="MF_01025">
    <property type="entry name" value="LeuA_type1"/>
    <property type="match status" value="1"/>
</dbReference>
<dbReference type="NCBIfam" id="TIGR00973">
    <property type="entry name" value="leuA_bact"/>
    <property type="match status" value="1"/>
</dbReference>
<name>A0ABS4KRK3_9CLOT</name>
<sequence>MNDNKVYIFDTTMRDGEQTPRVNLNMKDKIEIAKQLEKLNVDVIEAGFPIASQGDFEAVRAVAKAVKKPAIVALSRAVKKDIDRAWEAVKYAEKPRIHTFIATSDVHMKYKLKMTPDQVFKQAVDMVKYAKSICPSVEFSPEDASRTDPQFLYKVLEGAIDAGADIVNIPDTVGYDIPEEYGKFIKGIKDNVPNIDKAIISVHCHDDLGMAVANSIAAVKNGARQIECAVNGIGERAGNAALEEIVMAIKTREDYIGCKTDIVTTELVKTSKLVSHATGMDIPNNKSIVGANAFAHEAGIHQHGMLACSSTYEIMTPESVGFKKSTLVIGKHSGRHGFAQHLKELGYDNLSEDKINEAFKKFKDLTGKKKIVSDEDIETIMNHEIFQVPEAYDLKYFQFSSGNTTVSTSTVEIEYKGKTIREASCGDGPVDAAFKAIEKVSDMDLKLKDYLIKSIGSGKDAIGEVTVKVENNGRIFTAKGMSTDVVEASARAFINAINRIDYEINNVSDKIQPERV</sequence>
<keyword evidence="7 11" id="KW-0808">Transferase</keyword>
<keyword evidence="10 11" id="KW-0100">Branched-chain amino acid biosynthesis</keyword>
<comment type="subunit">
    <text evidence="11">Homodimer.</text>
</comment>
<dbReference type="EMBL" id="JAGGLM010000006">
    <property type="protein sequence ID" value="MBP2032659.1"/>
    <property type="molecule type" value="Genomic_DNA"/>
</dbReference>
<evidence type="ECO:0000256" key="1">
    <source>
        <dbReference type="ARBA" id="ARBA00004689"/>
    </source>
</evidence>
<dbReference type="Proteomes" id="UP001519307">
    <property type="component" value="Unassembled WGS sequence"/>
</dbReference>
<keyword evidence="11" id="KW-0963">Cytoplasm</keyword>
<feature type="domain" description="Pyruvate carboxyltransferase" evidence="12">
    <location>
        <begin position="6"/>
        <end position="268"/>
    </location>
</feature>
<keyword evidence="9 11" id="KW-0464">Manganese</keyword>
<dbReference type="CDD" id="cd07940">
    <property type="entry name" value="DRE_TIM_IPMS"/>
    <property type="match status" value="1"/>
</dbReference>
<evidence type="ECO:0000256" key="7">
    <source>
        <dbReference type="ARBA" id="ARBA00022679"/>
    </source>
</evidence>
<dbReference type="PANTHER" id="PTHR10277:SF9">
    <property type="entry name" value="2-ISOPROPYLMALATE SYNTHASE 1, CHLOROPLASTIC-RELATED"/>
    <property type="match status" value="1"/>
</dbReference>
<evidence type="ECO:0000256" key="10">
    <source>
        <dbReference type="ARBA" id="ARBA00023304"/>
    </source>
</evidence>
<dbReference type="PROSITE" id="PS50991">
    <property type="entry name" value="PYR_CT"/>
    <property type="match status" value="1"/>
</dbReference>
<dbReference type="InterPro" id="IPR000891">
    <property type="entry name" value="PYR_CT"/>
</dbReference>
<reference evidence="13 14" key="1">
    <citation type="submission" date="2021-03" db="EMBL/GenBank/DDBJ databases">
        <title>Genomic Encyclopedia of Type Strains, Phase IV (KMG-IV): sequencing the most valuable type-strain genomes for metagenomic binning, comparative biology and taxonomic classification.</title>
        <authorList>
            <person name="Goeker M."/>
        </authorList>
    </citation>
    <scope>NUCLEOTIDE SEQUENCE [LARGE SCALE GENOMIC DNA]</scope>
    <source>
        <strain evidence="13 14">DSM 28783</strain>
    </source>
</reference>
<comment type="similarity">
    <text evidence="2 11">Belongs to the alpha-IPM synthase/homocitrate synthase family. LeuA type 1 subfamily.</text>
</comment>
<evidence type="ECO:0000256" key="9">
    <source>
        <dbReference type="ARBA" id="ARBA00023211"/>
    </source>
</evidence>
<dbReference type="PROSITE" id="PS00816">
    <property type="entry name" value="AIPM_HOMOCIT_SYNTH_2"/>
    <property type="match status" value="1"/>
</dbReference>
<dbReference type="InterPro" id="IPR013785">
    <property type="entry name" value="Aldolase_TIM"/>
</dbReference>
<dbReference type="InterPro" id="IPR005671">
    <property type="entry name" value="LeuA_bact_synth"/>
</dbReference>
<dbReference type="SMART" id="SM00917">
    <property type="entry name" value="LeuA_dimer"/>
    <property type="match status" value="1"/>
</dbReference>
<keyword evidence="14" id="KW-1185">Reference proteome</keyword>
<proteinExistence type="inferred from homology"/>
<dbReference type="InterPro" id="IPR050073">
    <property type="entry name" value="2-IPM_HCS-like"/>
</dbReference>
<feature type="binding site" evidence="11">
    <location>
        <position position="203"/>
    </location>
    <ligand>
        <name>Mn(2+)</name>
        <dbReference type="ChEBI" id="CHEBI:29035"/>
    </ligand>
</feature>
<dbReference type="InterPro" id="IPR013709">
    <property type="entry name" value="2-isopropylmalate_synth_dimer"/>
</dbReference>
<dbReference type="RefSeq" id="WP_209701841.1">
    <property type="nucleotide sequence ID" value="NZ_JAGGLM010000006.1"/>
</dbReference>
<dbReference type="SUPFAM" id="SSF51569">
    <property type="entry name" value="Aldolase"/>
    <property type="match status" value="1"/>
</dbReference>
<dbReference type="Pfam" id="PF08502">
    <property type="entry name" value="LeuA_dimer"/>
    <property type="match status" value="1"/>
</dbReference>
<keyword evidence="13" id="KW-0012">Acyltransferase</keyword>
<dbReference type="InterPro" id="IPR054691">
    <property type="entry name" value="LeuA/HCS_post-cat"/>
</dbReference>
<evidence type="ECO:0000313" key="14">
    <source>
        <dbReference type="Proteomes" id="UP001519307"/>
    </source>
</evidence>
<dbReference type="InterPro" id="IPR036230">
    <property type="entry name" value="LeuA_allosteric_dom_sf"/>
</dbReference>
<dbReference type="NCBIfam" id="NF002085">
    <property type="entry name" value="PRK00915.1-2"/>
    <property type="match status" value="1"/>
</dbReference>
<comment type="function">
    <text evidence="11">Catalyzes the condensation of the acetyl group of acetyl-CoA with 3-methyl-2-oxobutanoate (2-ketoisovalerate) to form 3-carboxy-3-hydroxy-4-methylpentanoate (2-isopropylmalate).</text>
</comment>
<dbReference type="EC" id="2.3.3.13" evidence="3 11"/>
<feature type="region of interest" description="Regulatory domain" evidence="11">
    <location>
        <begin position="393"/>
        <end position="516"/>
    </location>
</feature>
<dbReference type="Gene3D" id="3.30.160.270">
    <property type="match status" value="1"/>
</dbReference>
<dbReference type="Gene3D" id="3.20.20.70">
    <property type="entry name" value="Aldolase class I"/>
    <property type="match status" value="1"/>
</dbReference>
<evidence type="ECO:0000256" key="11">
    <source>
        <dbReference type="HAMAP-Rule" id="MF_01025"/>
    </source>
</evidence>
<comment type="pathway">
    <text evidence="1 11">Amino-acid biosynthesis; L-leucine biosynthesis; L-leucine from 3-methyl-2-oxobutanoate: step 1/4.</text>
</comment>
<accession>A0ABS4KRK3</accession>
<dbReference type="Pfam" id="PF22617">
    <property type="entry name" value="HCS_D2"/>
    <property type="match status" value="1"/>
</dbReference>
<feature type="binding site" evidence="11">
    <location>
        <position position="15"/>
    </location>
    <ligand>
        <name>Mn(2+)</name>
        <dbReference type="ChEBI" id="CHEBI:29035"/>
    </ligand>
</feature>
<evidence type="ECO:0000256" key="4">
    <source>
        <dbReference type="ARBA" id="ARBA00018198"/>
    </source>
</evidence>
<dbReference type="Gene3D" id="1.10.238.260">
    <property type="match status" value="1"/>
</dbReference>
<evidence type="ECO:0000256" key="5">
    <source>
        <dbReference type="ARBA" id="ARBA00022430"/>
    </source>
</evidence>
<keyword evidence="8 11" id="KW-0479">Metal-binding</keyword>
<dbReference type="InterPro" id="IPR002034">
    <property type="entry name" value="AIPM/Hcit_synth_CS"/>
</dbReference>
<dbReference type="NCBIfam" id="NF002086">
    <property type="entry name" value="PRK00915.1-3"/>
    <property type="match status" value="1"/>
</dbReference>
<evidence type="ECO:0000313" key="13">
    <source>
        <dbReference type="EMBL" id="MBP2032659.1"/>
    </source>
</evidence>
<comment type="caution">
    <text evidence="13">The sequence shown here is derived from an EMBL/GenBank/DDBJ whole genome shotgun (WGS) entry which is preliminary data.</text>
</comment>
<evidence type="ECO:0000256" key="3">
    <source>
        <dbReference type="ARBA" id="ARBA00012973"/>
    </source>
</evidence>
<keyword evidence="5 11" id="KW-0432">Leucine biosynthesis</keyword>
<evidence type="ECO:0000256" key="6">
    <source>
        <dbReference type="ARBA" id="ARBA00022605"/>
    </source>
</evidence>
<dbReference type="SUPFAM" id="SSF110921">
    <property type="entry name" value="2-isopropylmalate synthase LeuA, allosteric (dimerisation) domain"/>
    <property type="match status" value="1"/>
</dbReference>
<gene>
    <name evidence="11" type="primary">leuA</name>
    <name evidence="13" type="ORF">J2Z42_001333</name>
</gene>
<evidence type="ECO:0000256" key="8">
    <source>
        <dbReference type="ARBA" id="ARBA00022723"/>
    </source>
</evidence>
<feature type="binding site" evidence="11">
    <location>
        <position position="239"/>
    </location>
    <ligand>
        <name>Mn(2+)</name>
        <dbReference type="ChEBI" id="CHEBI:29035"/>
    </ligand>
</feature>
<comment type="cofactor">
    <cofactor evidence="11">
        <name>Mn(2+)</name>
        <dbReference type="ChEBI" id="CHEBI:29035"/>
    </cofactor>
</comment>
<dbReference type="PANTHER" id="PTHR10277">
    <property type="entry name" value="HOMOCITRATE SYNTHASE-RELATED"/>
    <property type="match status" value="1"/>
</dbReference>
<evidence type="ECO:0000259" key="12">
    <source>
        <dbReference type="PROSITE" id="PS50991"/>
    </source>
</evidence>
<keyword evidence="6 11" id="KW-0028">Amino-acid biosynthesis</keyword>
<dbReference type="Pfam" id="PF00682">
    <property type="entry name" value="HMGL-like"/>
    <property type="match status" value="1"/>
</dbReference>
<comment type="catalytic activity">
    <reaction evidence="11">
        <text>3-methyl-2-oxobutanoate + acetyl-CoA + H2O = (2S)-2-isopropylmalate + CoA + H(+)</text>
        <dbReference type="Rhea" id="RHEA:21524"/>
        <dbReference type="ChEBI" id="CHEBI:1178"/>
        <dbReference type="ChEBI" id="CHEBI:11851"/>
        <dbReference type="ChEBI" id="CHEBI:15377"/>
        <dbReference type="ChEBI" id="CHEBI:15378"/>
        <dbReference type="ChEBI" id="CHEBI:57287"/>
        <dbReference type="ChEBI" id="CHEBI:57288"/>
        <dbReference type="EC" id="2.3.3.13"/>
    </reaction>
</comment>
<organism evidence="13 14">
    <name type="scientific">Clostridium algifaecis</name>
    <dbReference type="NCBI Taxonomy" id="1472040"/>
    <lineage>
        <taxon>Bacteria</taxon>
        <taxon>Bacillati</taxon>
        <taxon>Bacillota</taxon>
        <taxon>Clostridia</taxon>
        <taxon>Eubacteriales</taxon>
        <taxon>Clostridiaceae</taxon>
        <taxon>Clostridium</taxon>
    </lineage>
</organism>
<evidence type="ECO:0000256" key="2">
    <source>
        <dbReference type="ARBA" id="ARBA00009396"/>
    </source>
</evidence>
<feature type="binding site" evidence="11">
    <location>
        <position position="205"/>
    </location>
    <ligand>
        <name>Mn(2+)</name>
        <dbReference type="ChEBI" id="CHEBI:29035"/>
    </ligand>
</feature>